<proteinExistence type="inferred from homology"/>
<dbReference type="InterPro" id="IPR036390">
    <property type="entry name" value="WH_DNA-bd_sf"/>
</dbReference>
<dbReference type="PANTHER" id="PTHR30293">
    <property type="entry name" value="TRANSCRIPTIONAL REGULATORY PROTEIN NAC-RELATED"/>
    <property type="match status" value="1"/>
</dbReference>
<evidence type="ECO:0000256" key="2">
    <source>
        <dbReference type="ARBA" id="ARBA00023015"/>
    </source>
</evidence>
<dbReference type="InterPro" id="IPR000847">
    <property type="entry name" value="LysR_HTH_N"/>
</dbReference>
<evidence type="ECO:0000259" key="7">
    <source>
        <dbReference type="PROSITE" id="PS50931"/>
    </source>
</evidence>
<dbReference type="SUPFAM" id="SSF53850">
    <property type="entry name" value="Periplasmic binding protein-like II"/>
    <property type="match status" value="1"/>
</dbReference>
<accession>A0ABP8HMW7</accession>
<dbReference type="SUPFAM" id="SSF46785">
    <property type="entry name" value="Winged helix' DNA-binding domain"/>
    <property type="match status" value="1"/>
</dbReference>
<evidence type="ECO:0000256" key="4">
    <source>
        <dbReference type="ARBA" id="ARBA00023159"/>
    </source>
</evidence>
<evidence type="ECO:0000313" key="9">
    <source>
        <dbReference type="Proteomes" id="UP001501671"/>
    </source>
</evidence>
<gene>
    <name evidence="8" type="ORF">GCM10023144_41940</name>
</gene>
<dbReference type="PRINTS" id="PR00039">
    <property type="entry name" value="HTHLYSR"/>
</dbReference>
<keyword evidence="5" id="KW-0804">Transcription</keyword>
<dbReference type="EMBL" id="BAABFO010000028">
    <property type="protein sequence ID" value="GAA4341330.1"/>
    <property type="molecule type" value="Genomic_DNA"/>
</dbReference>
<keyword evidence="3" id="KW-0238">DNA-binding</keyword>
<name>A0ABP8HMW7_9BURK</name>
<sequence length="325" mass="35199">MDSRQLRYFVAVVESSSMSRAAETLHVSQPALSIHMHHLEEELGVPLLIRGPRGVLPTVHGKLLLEHARSILHQFRLAKQEVVALGKEPAGEVVIGIPATVSSVLIPPLLRTVKARYPLVMPRVIEAMTGFLLEWLHTGRLDAAIIFDVQSFAGLNWREIGTEELCLVGPSGAFKRGARVQFGALPQYPLILPGPMHGLNMLICQTAARAGIPLNVQIEVDSPQEMLGLVKQGMGYTLMAGIGFHRDLEAKSVSVARIAGSPLRRTLVCATRDYRPVSAAAQVVLDLSHAILADFIQSGTAPAGARRRQAARQSSQPRSPTAPAR</sequence>
<organism evidence="8 9">
    <name type="scientific">Pigmentiphaga soli</name>
    <dbReference type="NCBI Taxonomy" id="1007095"/>
    <lineage>
        <taxon>Bacteria</taxon>
        <taxon>Pseudomonadati</taxon>
        <taxon>Pseudomonadota</taxon>
        <taxon>Betaproteobacteria</taxon>
        <taxon>Burkholderiales</taxon>
        <taxon>Alcaligenaceae</taxon>
        <taxon>Pigmentiphaga</taxon>
    </lineage>
</organism>
<dbReference type="Gene3D" id="1.10.10.10">
    <property type="entry name" value="Winged helix-like DNA-binding domain superfamily/Winged helix DNA-binding domain"/>
    <property type="match status" value="1"/>
</dbReference>
<evidence type="ECO:0000256" key="6">
    <source>
        <dbReference type="SAM" id="MobiDB-lite"/>
    </source>
</evidence>
<dbReference type="Pfam" id="PF03466">
    <property type="entry name" value="LysR_substrate"/>
    <property type="match status" value="1"/>
</dbReference>
<evidence type="ECO:0000256" key="1">
    <source>
        <dbReference type="ARBA" id="ARBA00009437"/>
    </source>
</evidence>
<comment type="caution">
    <text evidence="8">The sequence shown here is derived from an EMBL/GenBank/DDBJ whole genome shotgun (WGS) entry which is preliminary data.</text>
</comment>
<dbReference type="Gene3D" id="3.40.190.290">
    <property type="match status" value="1"/>
</dbReference>
<keyword evidence="4" id="KW-0010">Activator</keyword>
<dbReference type="InterPro" id="IPR036388">
    <property type="entry name" value="WH-like_DNA-bd_sf"/>
</dbReference>
<protein>
    <submittedName>
        <fullName evidence="8">LysR substrate-binding domain-containing protein</fullName>
    </submittedName>
</protein>
<keyword evidence="2" id="KW-0805">Transcription regulation</keyword>
<evidence type="ECO:0000256" key="3">
    <source>
        <dbReference type="ARBA" id="ARBA00023125"/>
    </source>
</evidence>
<evidence type="ECO:0000256" key="5">
    <source>
        <dbReference type="ARBA" id="ARBA00023163"/>
    </source>
</evidence>
<evidence type="ECO:0000313" key="8">
    <source>
        <dbReference type="EMBL" id="GAA4341330.1"/>
    </source>
</evidence>
<comment type="similarity">
    <text evidence="1">Belongs to the LysR transcriptional regulatory family.</text>
</comment>
<dbReference type="InterPro" id="IPR005119">
    <property type="entry name" value="LysR_subst-bd"/>
</dbReference>
<dbReference type="Pfam" id="PF00126">
    <property type="entry name" value="HTH_1"/>
    <property type="match status" value="1"/>
</dbReference>
<reference evidence="9" key="1">
    <citation type="journal article" date="2019" name="Int. J. Syst. Evol. Microbiol.">
        <title>The Global Catalogue of Microorganisms (GCM) 10K type strain sequencing project: providing services to taxonomists for standard genome sequencing and annotation.</title>
        <authorList>
            <consortium name="The Broad Institute Genomics Platform"/>
            <consortium name="The Broad Institute Genome Sequencing Center for Infectious Disease"/>
            <person name="Wu L."/>
            <person name="Ma J."/>
        </authorList>
    </citation>
    <scope>NUCLEOTIDE SEQUENCE [LARGE SCALE GENOMIC DNA]</scope>
    <source>
        <strain evidence="9">JCM 17666</strain>
    </source>
</reference>
<feature type="region of interest" description="Disordered" evidence="6">
    <location>
        <begin position="302"/>
        <end position="325"/>
    </location>
</feature>
<dbReference type="Proteomes" id="UP001501671">
    <property type="component" value="Unassembled WGS sequence"/>
</dbReference>
<dbReference type="PROSITE" id="PS50931">
    <property type="entry name" value="HTH_LYSR"/>
    <property type="match status" value="1"/>
</dbReference>
<dbReference type="RefSeq" id="WP_345251862.1">
    <property type="nucleotide sequence ID" value="NZ_BAABFO010000028.1"/>
</dbReference>
<feature type="domain" description="HTH lysR-type" evidence="7">
    <location>
        <begin position="1"/>
        <end position="58"/>
    </location>
</feature>
<dbReference type="PANTHER" id="PTHR30293:SF0">
    <property type="entry name" value="NITROGEN ASSIMILATION REGULATORY PROTEIN NAC"/>
    <property type="match status" value="1"/>
</dbReference>
<keyword evidence="9" id="KW-1185">Reference proteome</keyword>